<dbReference type="GO" id="GO:0051287">
    <property type="term" value="F:NAD binding"/>
    <property type="evidence" value="ECO:0007669"/>
    <property type="project" value="InterPro"/>
</dbReference>
<feature type="domain" description="D-isomer specific 2-hydroxyacid dehydrogenase NAD-binding" evidence="6">
    <location>
        <begin position="113"/>
        <end position="289"/>
    </location>
</feature>
<dbReference type="InterPro" id="IPR036291">
    <property type="entry name" value="NAD(P)-bd_dom_sf"/>
</dbReference>
<dbReference type="InterPro" id="IPR029752">
    <property type="entry name" value="D-isomer_DH_CS1"/>
</dbReference>
<evidence type="ECO:0000256" key="3">
    <source>
        <dbReference type="ARBA" id="ARBA00023027"/>
    </source>
</evidence>
<dbReference type="InterPro" id="IPR006139">
    <property type="entry name" value="D-isomer_2_OHA_DH_cat_dom"/>
</dbReference>
<dbReference type="OrthoDB" id="9793626at2"/>
<comment type="similarity">
    <text evidence="1 4">Belongs to the D-isomer specific 2-hydroxyacid dehydrogenase family.</text>
</comment>
<dbReference type="RefSeq" id="WP_109905570.1">
    <property type="nucleotide sequence ID" value="NZ_QGLE01000005.1"/>
</dbReference>
<sequence length="322" mass="34132">MPQPPVIMVARTLPGPCEVRLAHEFVLRRPPGEAPHAPRDLLAAAEGCEGLLVTVSEKLDRATIEALPPGIRVIATMSVGFDHIDVAAARARGLIVTNTPDVLTDATADLTLLLLLGAARRAKEAMALIAENRWGAWSPTAMLGVDIGRRRLGILGLGRIGAAVARRARAFGMEVHYHNRRRAAPAVEDGAIWHDTLDGLLAVSDVLALNAASTPETRGIIDRRALALLPEGAILINSARGDLVDDEAVIEALESGRLLAAGLDVFRGEPKLDPRYRDLPNVFALPHIGSATVETRVAMGMLAIDNLAAVLAGDGRPLTPVT</sequence>
<comment type="caution">
    <text evidence="7">The sequence shown here is derived from an EMBL/GenBank/DDBJ whole genome shotgun (WGS) entry which is preliminary data.</text>
</comment>
<feature type="domain" description="D-isomer specific 2-hydroxyacid dehydrogenase catalytic" evidence="5">
    <location>
        <begin position="38"/>
        <end position="318"/>
    </location>
</feature>
<protein>
    <submittedName>
        <fullName evidence="7">D-glycerate dehydrogenase</fullName>
    </submittedName>
</protein>
<proteinExistence type="inferred from homology"/>
<keyword evidence="8" id="KW-1185">Reference proteome</keyword>
<dbReference type="Pfam" id="PF00389">
    <property type="entry name" value="2-Hacid_dh"/>
    <property type="match status" value="1"/>
</dbReference>
<organism evidence="7 8">
    <name type="scientific">Zavarzinia aquatilis</name>
    <dbReference type="NCBI Taxonomy" id="2211142"/>
    <lineage>
        <taxon>Bacteria</taxon>
        <taxon>Pseudomonadati</taxon>
        <taxon>Pseudomonadota</taxon>
        <taxon>Alphaproteobacteria</taxon>
        <taxon>Rhodospirillales</taxon>
        <taxon>Zavarziniaceae</taxon>
        <taxon>Zavarzinia</taxon>
    </lineage>
</organism>
<dbReference type="SUPFAM" id="SSF51735">
    <property type="entry name" value="NAD(P)-binding Rossmann-fold domains"/>
    <property type="match status" value="1"/>
</dbReference>
<dbReference type="Proteomes" id="UP000245461">
    <property type="component" value="Unassembled WGS sequence"/>
</dbReference>
<dbReference type="SUPFAM" id="SSF52283">
    <property type="entry name" value="Formate/glycerate dehydrogenase catalytic domain-like"/>
    <property type="match status" value="1"/>
</dbReference>
<keyword evidence="3" id="KW-0520">NAD</keyword>
<accession>A0A317E9I5</accession>
<dbReference type="PANTHER" id="PTHR10996:SF283">
    <property type="entry name" value="GLYOXYLATE_HYDROXYPYRUVATE REDUCTASE B"/>
    <property type="match status" value="1"/>
</dbReference>
<dbReference type="InterPro" id="IPR006140">
    <property type="entry name" value="D-isomer_DH_NAD-bd"/>
</dbReference>
<dbReference type="FunFam" id="3.40.50.720:FF:000203">
    <property type="entry name" value="D-3-phosphoglycerate dehydrogenase (SerA)"/>
    <property type="match status" value="1"/>
</dbReference>
<dbReference type="Gene3D" id="3.40.50.720">
    <property type="entry name" value="NAD(P)-binding Rossmann-like Domain"/>
    <property type="match status" value="2"/>
</dbReference>
<dbReference type="Pfam" id="PF02826">
    <property type="entry name" value="2-Hacid_dh_C"/>
    <property type="match status" value="1"/>
</dbReference>
<evidence type="ECO:0000256" key="2">
    <source>
        <dbReference type="ARBA" id="ARBA00023002"/>
    </source>
</evidence>
<evidence type="ECO:0000256" key="1">
    <source>
        <dbReference type="ARBA" id="ARBA00005854"/>
    </source>
</evidence>
<dbReference type="CDD" id="cd05301">
    <property type="entry name" value="GDH"/>
    <property type="match status" value="1"/>
</dbReference>
<dbReference type="InterPro" id="IPR050223">
    <property type="entry name" value="D-isomer_2-hydroxyacid_DH"/>
</dbReference>
<dbReference type="EMBL" id="QGLE01000005">
    <property type="protein sequence ID" value="PWR22896.1"/>
    <property type="molecule type" value="Genomic_DNA"/>
</dbReference>
<evidence type="ECO:0000313" key="7">
    <source>
        <dbReference type="EMBL" id="PWR22896.1"/>
    </source>
</evidence>
<dbReference type="AlphaFoldDB" id="A0A317E9I5"/>
<dbReference type="GO" id="GO:0016618">
    <property type="term" value="F:hydroxypyruvate reductase [NAD(P)H] activity"/>
    <property type="evidence" value="ECO:0007669"/>
    <property type="project" value="TreeGrafter"/>
</dbReference>
<evidence type="ECO:0000259" key="6">
    <source>
        <dbReference type="Pfam" id="PF02826"/>
    </source>
</evidence>
<reference evidence="7 8" key="1">
    <citation type="submission" date="2018-05" db="EMBL/GenBank/DDBJ databases">
        <title>Zavarzinia sp. HR-AS.</title>
        <authorList>
            <person name="Lee Y."/>
            <person name="Jeon C.O."/>
        </authorList>
    </citation>
    <scope>NUCLEOTIDE SEQUENCE [LARGE SCALE GENOMIC DNA]</scope>
    <source>
        <strain evidence="7 8">HR-AS</strain>
    </source>
</reference>
<dbReference type="PANTHER" id="PTHR10996">
    <property type="entry name" value="2-HYDROXYACID DEHYDROGENASE-RELATED"/>
    <property type="match status" value="1"/>
</dbReference>
<evidence type="ECO:0000313" key="8">
    <source>
        <dbReference type="Proteomes" id="UP000245461"/>
    </source>
</evidence>
<keyword evidence="2 4" id="KW-0560">Oxidoreductase</keyword>
<dbReference type="GO" id="GO:0030267">
    <property type="term" value="F:glyoxylate reductase (NADPH) activity"/>
    <property type="evidence" value="ECO:0007669"/>
    <property type="project" value="TreeGrafter"/>
</dbReference>
<evidence type="ECO:0000256" key="4">
    <source>
        <dbReference type="RuleBase" id="RU003719"/>
    </source>
</evidence>
<dbReference type="GO" id="GO:0005829">
    <property type="term" value="C:cytosol"/>
    <property type="evidence" value="ECO:0007669"/>
    <property type="project" value="TreeGrafter"/>
</dbReference>
<dbReference type="InterPro" id="IPR029753">
    <property type="entry name" value="D-isomer_DH_CS"/>
</dbReference>
<evidence type="ECO:0000259" key="5">
    <source>
        <dbReference type="Pfam" id="PF00389"/>
    </source>
</evidence>
<gene>
    <name evidence="7" type="ORF">DKG74_10785</name>
</gene>
<dbReference type="PROSITE" id="PS00671">
    <property type="entry name" value="D_2_HYDROXYACID_DH_3"/>
    <property type="match status" value="1"/>
</dbReference>
<dbReference type="PROSITE" id="PS00065">
    <property type="entry name" value="D_2_HYDROXYACID_DH_1"/>
    <property type="match status" value="1"/>
</dbReference>
<name>A0A317E9I5_9PROT</name>